<accession>A0A5C6ARL6</accession>
<dbReference type="EC" id="3.6.4.12" evidence="2"/>
<dbReference type="GO" id="GO:0016787">
    <property type="term" value="F:hydrolase activity"/>
    <property type="evidence" value="ECO:0007669"/>
    <property type="project" value="UniProtKB-KW"/>
</dbReference>
<comment type="caution">
    <text evidence="2">The sequence shown here is derived from an EMBL/GenBank/DDBJ whole genome shotgun (WGS) entry which is preliminary data.</text>
</comment>
<evidence type="ECO:0000259" key="1">
    <source>
        <dbReference type="Pfam" id="PF12705"/>
    </source>
</evidence>
<dbReference type="RefSeq" id="WP_146520687.1">
    <property type="nucleotide sequence ID" value="NZ_CP151726.1"/>
</dbReference>
<dbReference type="OrthoDB" id="5487982at2"/>
<keyword evidence="2" id="KW-0378">Hydrolase</keyword>
<gene>
    <name evidence="2" type="primary">rexB</name>
    <name evidence="2" type="ORF">Pla52n_33900</name>
</gene>
<dbReference type="InterPro" id="IPR011604">
    <property type="entry name" value="PDDEXK-like_dom_sf"/>
</dbReference>
<dbReference type="InterPro" id="IPR011335">
    <property type="entry name" value="Restrct_endonuc-II-like"/>
</dbReference>
<keyword evidence="3" id="KW-1185">Reference proteome</keyword>
<dbReference type="Pfam" id="PF12705">
    <property type="entry name" value="PDDEXK_1"/>
    <property type="match status" value="1"/>
</dbReference>
<evidence type="ECO:0000313" key="3">
    <source>
        <dbReference type="Proteomes" id="UP000320176"/>
    </source>
</evidence>
<dbReference type="InterPro" id="IPR038726">
    <property type="entry name" value="PDDEXK_AddAB-type"/>
</dbReference>
<organism evidence="2 3">
    <name type="scientific">Stieleria varia</name>
    <dbReference type="NCBI Taxonomy" id="2528005"/>
    <lineage>
        <taxon>Bacteria</taxon>
        <taxon>Pseudomonadati</taxon>
        <taxon>Planctomycetota</taxon>
        <taxon>Planctomycetia</taxon>
        <taxon>Pirellulales</taxon>
        <taxon>Pirellulaceae</taxon>
        <taxon>Stieleria</taxon>
    </lineage>
</organism>
<keyword evidence="2" id="KW-0547">Nucleotide-binding</keyword>
<dbReference type="Gene3D" id="3.90.320.10">
    <property type="match status" value="1"/>
</dbReference>
<sequence>MKFFSTTCETLFLGWDAPLLPRVTDLLSERYANGANWDLGGLICVLPSTQSAKRLGELIRERASEAGWNLVWPQMVTVGEVPELLYTPPQTLALDFEQTLAWAHVLQATHTDELQKLLSVLPAPEPLGPWLELAGTIRRLYEDLASSNVGFQEVMAAAETDGERDRWKLLDQLWHAYLERLNSGERADPYHSRLQAALKGQVHSDSTVMLIGTTDLNESLRAMLRAMSSELIAVVAAPSTKQGHFDELGCVNTADWLDYQLPLRDEHLIAADDIGDQSAAVAEVLASFAADPTVDSQSDRIAVGVTDTSHVAPVELQLSGVGITTHRHIGWTLSQTAIGRLLDLTTAFVQRRTWRSLAALVRHADVHAYVSHHCPALAPTENSKKGVPDKNSIDWFDDDWITDFDRLLSDHHPVSIDDVLPGVAKQRHGRAEAIAMWITQWLSEHFGSVSDRTASQSTTQRPIGQWSRLLSNWLGEVYAWPRDSGKSTPPVHRNRTGLALDAAQRMLERFSTMSETLDVPVSGPVALELLTARLTDLRISEVPNEDETPILGWLDLALEDAPALVVLGFNHPFVPSSVTSDPFLPGTLRSRLNLPDNERRYARDAYAMQLMLSSREHIRFIVGRTAADGTPTPPSRLLAAASPEDLARRVTFLLEDQRHRVDVLHSWDAENETSKLHVPSLQVDQCPVKAMSVTAFRDYLSCPYRFYLRHVLKMKPLDDSLSELAANQFGDLVHGSLETFGMSLEKDETDPKRIEALMLEHLDKYVAEHYGDHVTSAVRLQIRQAQRRLKIVAQRQAERIAAGWIIHGTELAIGEADGSGIDVDGQRMVVRGRFDRIDHHPATDRWAILDYKTHGHKPEKKHFKTIDGQTVWLDLQLPLYRMLAPFLGITVPPQEIDLGYFNVGDNANETGINIAKFTEEQMQQAEALIHECIRGIRACKFEPTSDRVQYDDYEMILQTKATSRMLNHADSDSIVEVG</sequence>
<feature type="domain" description="PD-(D/E)XK endonuclease-like" evidence="1">
    <location>
        <begin position="691"/>
        <end position="945"/>
    </location>
</feature>
<name>A0A5C6ARL6_9BACT</name>
<dbReference type="SUPFAM" id="SSF52540">
    <property type="entry name" value="P-loop containing nucleoside triphosphate hydrolases"/>
    <property type="match status" value="1"/>
</dbReference>
<evidence type="ECO:0000313" key="2">
    <source>
        <dbReference type="EMBL" id="TWU02340.1"/>
    </source>
</evidence>
<dbReference type="EMBL" id="SJPN01000004">
    <property type="protein sequence ID" value="TWU02340.1"/>
    <property type="molecule type" value="Genomic_DNA"/>
</dbReference>
<proteinExistence type="predicted"/>
<dbReference type="AlphaFoldDB" id="A0A5C6ARL6"/>
<reference evidence="2 3" key="1">
    <citation type="submission" date="2019-02" db="EMBL/GenBank/DDBJ databases">
        <title>Deep-cultivation of Planctomycetes and their phenomic and genomic characterization uncovers novel biology.</title>
        <authorList>
            <person name="Wiegand S."/>
            <person name="Jogler M."/>
            <person name="Boedeker C."/>
            <person name="Pinto D."/>
            <person name="Vollmers J."/>
            <person name="Rivas-Marin E."/>
            <person name="Kohn T."/>
            <person name="Peeters S.H."/>
            <person name="Heuer A."/>
            <person name="Rast P."/>
            <person name="Oberbeckmann S."/>
            <person name="Bunk B."/>
            <person name="Jeske O."/>
            <person name="Meyerdierks A."/>
            <person name="Storesund J.E."/>
            <person name="Kallscheuer N."/>
            <person name="Luecker S."/>
            <person name="Lage O.M."/>
            <person name="Pohl T."/>
            <person name="Merkel B.J."/>
            <person name="Hornburger P."/>
            <person name="Mueller R.-W."/>
            <person name="Bruemmer F."/>
            <person name="Labrenz M."/>
            <person name="Spormann A.M."/>
            <person name="Op Den Camp H."/>
            <person name="Overmann J."/>
            <person name="Amann R."/>
            <person name="Jetten M.S.M."/>
            <person name="Mascher T."/>
            <person name="Medema M.H."/>
            <person name="Devos D.P."/>
            <person name="Kaster A.-K."/>
            <person name="Ovreas L."/>
            <person name="Rohde M."/>
            <person name="Galperin M.Y."/>
            <person name="Jogler C."/>
        </authorList>
    </citation>
    <scope>NUCLEOTIDE SEQUENCE [LARGE SCALE GENOMIC DNA]</scope>
    <source>
        <strain evidence="2 3">Pla52n</strain>
    </source>
</reference>
<protein>
    <submittedName>
        <fullName evidence="2">ATP-dependent helicase/deoxyribonuclease subunit B</fullName>
        <ecNumber evidence="2">3.6.4.12</ecNumber>
    </submittedName>
</protein>
<dbReference type="Proteomes" id="UP000320176">
    <property type="component" value="Unassembled WGS sequence"/>
</dbReference>
<dbReference type="GO" id="GO:0003678">
    <property type="term" value="F:DNA helicase activity"/>
    <property type="evidence" value="ECO:0007669"/>
    <property type="project" value="UniProtKB-EC"/>
</dbReference>
<keyword evidence="2" id="KW-0347">Helicase</keyword>
<dbReference type="InterPro" id="IPR027417">
    <property type="entry name" value="P-loop_NTPase"/>
</dbReference>
<keyword evidence="2" id="KW-0067">ATP-binding</keyword>
<dbReference type="SUPFAM" id="SSF52980">
    <property type="entry name" value="Restriction endonuclease-like"/>
    <property type="match status" value="1"/>
</dbReference>